<keyword evidence="3" id="KW-1185">Reference proteome</keyword>
<organism evidence="2 3">
    <name type="scientific">Maritimibacter dapengensis</name>
    <dbReference type="NCBI Taxonomy" id="2836868"/>
    <lineage>
        <taxon>Bacteria</taxon>
        <taxon>Pseudomonadati</taxon>
        <taxon>Pseudomonadota</taxon>
        <taxon>Alphaproteobacteria</taxon>
        <taxon>Rhodobacterales</taxon>
        <taxon>Roseobacteraceae</taxon>
        <taxon>Maritimibacter</taxon>
    </lineage>
</organism>
<accession>A0ABS6SZR7</accession>
<dbReference type="Proteomes" id="UP000756530">
    <property type="component" value="Unassembled WGS sequence"/>
</dbReference>
<protein>
    <submittedName>
        <fullName evidence="2">Uncharacterized protein</fullName>
    </submittedName>
</protein>
<gene>
    <name evidence="2" type="ORF">KJP28_05880</name>
</gene>
<name>A0ABS6SZR7_9RHOB</name>
<keyword evidence="1" id="KW-0472">Membrane</keyword>
<dbReference type="EMBL" id="JAHUZE010000001">
    <property type="protein sequence ID" value="MBV7378447.1"/>
    <property type="molecule type" value="Genomic_DNA"/>
</dbReference>
<evidence type="ECO:0000256" key="1">
    <source>
        <dbReference type="SAM" id="Phobius"/>
    </source>
</evidence>
<dbReference type="RefSeq" id="WP_218391559.1">
    <property type="nucleotide sequence ID" value="NZ_JAHUZE010000001.1"/>
</dbReference>
<comment type="caution">
    <text evidence="2">The sequence shown here is derived from an EMBL/GenBank/DDBJ whole genome shotgun (WGS) entry which is preliminary data.</text>
</comment>
<evidence type="ECO:0000313" key="3">
    <source>
        <dbReference type="Proteomes" id="UP000756530"/>
    </source>
</evidence>
<feature type="transmembrane region" description="Helical" evidence="1">
    <location>
        <begin position="5"/>
        <end position="24"/>
    </location>
</feature>
<keyword evidence="1" id="KW-1133">Transmembrane helix</keyword>
<evidence type="ECO:0000313" key="2">
    <source>
        <dbReference type="EMBL" id="MBV7378447.1"/>
    </source>
</evidence>
<reference evidence="2 3" key="1">
    <citation type="submission" date="2021-05" db="EMBL/GenBank/DDBJ databases">
        <title>Culturable bacteria isolated from Daya Bay.</title>
        <authorList>
            <person name="Zheng W."/>
            <person name="Yu S."/>
            <person name="Huang Y."/>
        </authorList>
    </citation>
    <scope>NUCLEOTIDE SEQUENCE [LARGE SCALE GENOMIC DNA]</scope>
    <source>
        <strain evidence="2 3">DP4N28-5</strain>
    </source>
</reference>
<keyword evidence="1" id="KW-0812">Transmembrane</keyword>
<feature type="transmembrane region" description="Helical" evidence="1">
    <location>
        <begin position="30"/>
        <end position="48"/>
    </location>
</feature>
<proteinExistence type="predicted"/>
<sequence>MTLTILTLTAAYALVVSFLAYLVLLSRLHWVFKGLATAATIALIPLTFDAVGELRGMPSDGPIPPSFRMLWAEIVEPNQLQGESGRVFLWLQQLDSDNYPVGQPRAYQLPYSEDLRIKINEVMGDIAAGEDIQGTVDVEETLPEATAEALAQEIEGEISDGQPTGSASVGQRFYMFDPSVLTFGTAPAPVTPEKPQ</sequence>